<dbReference type="EMBL" id="JANPWB010000015">
    <property type="protein sequence ID" value="KAJ1088249.1"/>
    <property type="molecule type" value="Genomic_DNA"/>
</dbReference>
<reference evidence="1" key="1">
    <citation type="journal article" date="2022" name="bioRxiv">
        <title>Sequencing and chromosome-scale assembly of the giantPleurodeles waltlgenome.</title>
        <authorList>
            <person name="Brown T."/>
            <person name="Elewa A."/>
            <person name="Iarovenko S."/>
            <person name="Subramanian E."/>
            <person name="Araus A.J."/>
            <person name="Petzold A."/>
            <person name="Susuki M."/>
            <person name="Suzuki K.-i.T."/>
            <person name="Hayashi T."/>
            <person name="Toyoda A."/>
            <person name="Oliveira C."/>
            <person name="Osipova E."/>
            <person name="Leigh N.D."/>
            <person name="Simon A."/>
            <person name="Yun M.H."/>
        </authorList>
    </citation>
    <scope>NUCLEOTIDE SEQUENCE</scope>
    <source>
        <strain evidence="1">20211129_DDA</strain>
        <tissue evidence="1">Liver</tissue>
    </source>
</reference>
<keyword evidence="2" id="KW-1185">Reference proteome</keyword>
<name>A0AAV7LD21_PLEWA</name>
<evidence type="ECO:0000313" key="1">
    <source>
        <dbReference type="EMBL" id="KAJ1088249.1"/>
    </source>
</evidence>
<protein>
    <submittedName>
        <fullName evidence="1">Uncharacterized protein</fullName>
    </submittedName>
</protein>
<organism evidence="1 2">
    <name type="scientific">Pleurodeles waltl</name>
    <name type="common">Iberian ribbed newt</name>
    <dbReference type="NCBI Taxonomy" id="8319"/>
    <lineage>
        <taxon>Eukaryota</taxon>
        <taxon>Metazoa</taxon>
        <taxon>Chordata</taxon>
        <taxon>Craniata</taxon>
        <taxon>Vertebrata</taxon>
        <taxon>Euteleostomi</taxon>
        <taxon>Amphibia</taxon>
        <taxon>Batrachia</taxon>
        <taxon>Caudata</taxon>
        <taxon>Salamandroidea</taxon>
        <taxon>Salamandridae</taxon>
        <taxon>Pleurodelinae</taxon>
        <taxon>Pleurodeles</taxon>
    </lineage>
</organism>
<comment type="caution">
    <text evidence="1">The sequence shown here is derived from an EMBL/GenBank/DDBJ whole genome shotgun (WGS) entry which is preliminary data.</text>
</comment>
<proteinExistence type="predicted"/>
<dbReference type="AlphaFoldDB" id="A0AAV7LD21"/>
<sequence>MRADNRKMQQSLLDVSGKVISFAIEIGELQKWVANTEHIEMTTVRSIGKHVRQLAYIQTKIEDMENRQRKNNLRVFGVPEGKDGDATQQFIGLLFGMAFLDLMDWDSQIQRSHHLPISRNLRSADSKSTYPLPNLYLLGNFLLRQVISLKARLATLVVEDPMPFVVRSDFCKSTMGYDTGNYDTL</sequence>
<gene>
    <name evidence="1" type="ORF">NDU88_001407</name>
</gene>
<dbReference type="Gene3D" id="3.30.70.1820">
    <property type="entry name" value="L1 transposable element, RRM domain"/>
    <property type="match status" value="1"/>
</dbReference>
<accession>A0AAV7LD21</accession>
<dbReference type="Proteomes" id="UP001066276">
    <property type="component" value="Chromosome 11"/>
</dbReference>
<evidence type="ECO:0000313" key="2">
    <source>
        <dbReference type="Proteomes" id="UP001066276"/>
    </source>
</evidence>